<name>A0ABT9VRW5_9BACI</name>
<reference evidence="1 2" key="1">
    <citation type="submission" date="2023-07" db="EMBL/GenBank/DDBJ databases">
        <title>Genomic Encyclopedia of Type Strains, Phase IV (KMG-IV): sequencing the most valuable type-strain genomes for metagenomic binning, comparative biology and taxonomic classification.</title>
        <authorList>
            <person name="Goeker M."/>
        </authorList>
    </citation>
    <scope>NUCLEOTIDE SEQUENCE [LARGE SCALE GENOMIC DNA]</scope>
    <source>
        <strain evidence="1 2">DSM 19092</strain>
    </source>
</reference>
<sequence>MYIHIGVNHVVLSREIVMIFDYKGTSSPIMEEYLKKNKSKIVQLANGETKSIIITDHTIFFSPLASSTLKKRAQYLYL</sequence>
<protein>
    <submittedName>
        <fullName evidence="1">Regulator of extracellular matrix RemA (YlzA/DUF370 family)</fullName>
    </submittedName>
</protein>
<keyword evidence="2" id="KW-1185">Reference proteome</keyword>
<dbReference type="Pfam" id="PF04025">
    <property type="entry name" value="RemA-like"/>
    <property type="match status" value="1"/>
</dbReference>
<dbReference type="EMBL" id="JAUSTR010000022">
    <property type="protein sequence ID" value="MDQ0163733.1"/>
    <property type="molecule type" value="Genomic_DNA"/>
</dbReference>
<evidence type="ECO:0000313" key="1">
    <source>
        <dbReference type="EMBL" id="MDQ0163733.1"/>
    </source>
</evidence>
<dbReference type="Proteomes" id="UP001225646">
    <property type="component" value="Unassembled WGS sequence"/>
</dbReference>
<organism evidence="1 2">
    <name type="scientific">Aeribacillus alveayuensis</name>
    <dbReference type="NCBI Taxonomy" id="279215"/>
    <lineage>
        <taxon>Bacteria</taxon>
        <taxon>Bacillati</taxon>
        <taxon>Bacillota</taxon>
        <taxon>Bacilli</taxon>
        <taxon>Bacillales</taxon>
        <taxon>Bacillaceae</taxon>
        <taxon>Aeribacillus</taxon>
    </lineage>
</organism>
<proteinExistence type="predicted"/>
<dbReference type="NCBIfam" id="NF046065">
    <property type="entry name" value="MtxRegRemB"/>
    <property type="match status" value="1"/>
</dbReference>
<dbReference type="InterPro" id="IPR007169">
    <property type="entry name" value="RemA-like"/>
</dbReference>
<evidence type="ECO:0000313" key="2">
    <source>
        <dbReference type="Proteomes" id="UP001225646"/>
    </source>
</evidence>
<gene>
    <name evidence="1" type="ORF">J2S06_002843</name>
</gene>
<accession>A0ABT9VRW5</accession>
<comment type="caution">
    <text evidence="1">The sequence shown here is derived from an EMBL/GenBank/DDBJ whole genome shotgun (WGS) entry which is preliminary data.</text>
</comment>
<dbReference type="RefSeq" id="WP_044748974.1">
    <property type="nucleotide sequence ID" value="NZ_JAUSTR010000022.1"/>
</dbReference>